<protein>
    <recommendedName>
        <fullName evidence="4">HAT C-terminal dimerisation domain-containing protein</fullName>
    </recommendedName>
</protein>
<proteinExistence type="predicted"/>
<evidence type="ECO:0000313" key="3">
    <source>
        <dbReference type="Proteomes" id="UP000663879"/>
    </source>
</evidence>
<dbReference type="EMBL" id="CAJNOC010000268">
    <property type="protein sequence ID" value="CAF0736244.1"/>
    <property type="molecule type" value="Genomic_DNA"/>
</dbReference>
<feature type="region of interest" description="Disordered" evidence="1">
    <location>
        <begin position="1"/>
        <end position="30"/>
    </location>
</feature>
<organism evidence="2 3">
    <name type="scientific">Brachionus calyciflorus</name>
    <dbReference type="NCBI Taxonomy" id="104777"/>
    <lineage>
        <taxon>Eukaryota</taxon>
        <taxon>Metazoa</taxon>
        <taxon>Spiralia</taxon>
        <taxon>Gnathifera</taxon>
        <taxon>Rotifera</taxon>
        <taxon>Eurotatoria</taxon>
        <taxon>Monogononta</taxon>
        <taxon>Pseudotrocha</taxon>
        <taxon>Ploima</taxon>
        <taxon>Brachionidae</taxon>
        <taxon>Brachionus</taxon>
    </lineage>
</organism>
<evidence type="ECO:0000256" key="1">
    <source>
        <dbReference type="SAM" id="MobiDB-lite"/>
    </source>
</evidence>
<keyword evidence="3" id="KW-1185">Reference proteome</keyword>
<evidence type="ECO:0008006" key="4">
    <source>
        <dbReference type="Google" id="ProtNLM"/>
    </source>
</evidence>
<dbReference type="AlphaFoldDB" id="A0A813NCR0"/>
<comment type="caution">
    <text evidence="2">The sequence shown here is derived from an EMBL/GenBank/DDBJ whole genome shotgun (WGS) entry which is preliminary data.</text>
</comment>
<feature type="compositionally biased region" description="Polar residues" evidence="1">
    <location>
        <begin position="1"/>
        <end position="10"/>
    </location>
</feature>
<name>A0A813NCR0_9BILA</name>
<gene>
    <name evidence="2" type="ORF">OXX778_LOCUS3140</name>
</gene>
<evidence type="ECO:0000313" key="2">
    <source>
        <dbReference type="EMBL" id="CAF0736244.1"/>
    </source>
</evidence>
<feature type="compositionally biased region" description="Low complexity" evidence="1">
    <location>
        <begin position="17"/>
        <end position="30"/>
    </location>
</feature>
<accession>A0A813NCR0</accession>
<reference evidence="2" key="1">
    <citation type="submission" date="2021-02" db="EMBL/GenBank/DDBJ databases">
        <authorList>
            <person name="Nowell W R."/>
        </authorList>
    </citation>
    <scope>NUCLEOTIDE SEQUENCE</scope>
    <source>
        <strain evidence="2">Ploen Becks lab</strain>
    </source>
</reference>
<sequence>MDYLSTPSNADESKNASRNSNGQSLSASSANSSNRVSTRIGIKWNQYHGLGIIFSVYGVVTFSAANIKAALELFCGNFQRIPCAAHKLHLINREMAFIRDMDKEGCSRDLMTDEITQNQITTINAIKNKLLNPLMSKYRHAIVSMSCDRDIKWSYATFTNFRRMAKIIFSVTATSVPAESLFSCAGLVQNE</sequence>
<dbReference type="Proteomes" id="UP000663879">
    <property type="component" value="Unassembled WGS sequence"/>
</dbReference>